<evidence type="ECO:0000313" key="2">
    <source>
        <dbReference type="EMBL" id="CAI9535816.1"/>
    </source>
</evidence>
<evidence type="ECO:0000256" key="1">
    <source>
        <dbReference type="SAM" id="MobiDB-lite"/>
    </source>
</evidence>
<feature type="region of interest" description="Disordered" evidence="1">
    <location>
        <begin position="11"/>
        <end position="43"/>
    </location>
</feature>
<gene>
    <name evidence="2" type="ORF">SPARVUS_LOCUS917442</name>
</gene>
<keyword evidence="3" id="KW-1185">Reference proteome</keyword>
<sequence length="43" mass="4567">MCRVFSTQYVLSGDKGRGGTGRRGGSGKSGSNSIFTQCRRLTP</sequence>
<evidence type="ECO:0008006" key="4">
    <source>
        <dbReference type="Google" id="ProtNLM"/>
    </source>
</evidence>
<accession>A0ABN9AIG8</accession>
<comment type="caution">
    <text evidence="2">The sequence shown here is derived from an EMBL/GenBank/DDBJ whole genome shotgun (WGS) entry which is preliminary data.</text>
</comment>
<name>A0ABN9AIG8_9NEOB</name>
<proteinExistence type="predicted"/>
<feature type="compositionally biased region" description="Gly residues" evidence="1">
    <location>
        <begin position="18"/>
        <end position="28"/>
    </location>
</feature>
<evidence type="ECO:0000313" key="3">
    <source>
        <dbReference type="Proteomes" id="UP001162483"/>
    </source>
</evidence>
<organism evidence="2 3">
    <name type="scientific">Staurois parvus</name>
    <dbReference type="NCBI Taxonomy" id="386267"/>
    <lineage>
        <taxon>Eukaryota</taxon>
        <taxon>Metazoa</taxon>
        <taxon>Chordata</taxon>
        <taxon>Craniata</taxon>
        <taxon>Vertebrata</taxon>
        <taxon>Euteleostomi</taxon>
        <taxon>Amphibia</taxon>
        <taxon>Batrachia</taxon>
        <taxon>Anura</taxon>
        <taxon>Neobatrachia</taxon>
        <taxon>Ranoidea</taxon>
        <taxon>Ranidae</taxon>
        <taxon>Staurois</taxon>
    </lineage>
</organism>
<dbReference type="EMBL" id="CATNWA010000283">
    <property type="protein sequence ID" value="CAI9535816.1"/>
    <property type="molecule type" value="Genomic_DNA"/>
</dbReference>
<reference evidence="2" key="1">
    <citation type="submission" date="2023-05" db="EMBL/GenBank/DDBJ databases">
        <authorList>
            <person name="Stuckert A."/>
        </authorList>
    </citation>
    <scope>NUCLEOTIDE SEQUENCE</scope>
</reference>
<dbReference type="Proteomes" id="UP001162483">
    <property type="component" value="Unassembled WGS sequence"/>
</dbReference>
<protein>
    <recommendedName>
        <fullName evidence="4">GTPase ObgE</fullName>
    </recommendedName>
</protein>